<feature type="repeat" description="ANK" evidence="6">
    <location>
        <begin position="1101"/>
        <end position="1133"/>
    </location>
</feature>
<feature type="repeat" description="ANK" evidence="6">
    <location>
        <begin position="347"/>
        <end position="370"/>
    </location>
</feature>
<feature type="repeat" description="ANK" evidence="6">
    <location>
        <begin position="882"/>
        <end position="914"/>
    </location>
</feature>
<feature type="repeat" description="ANK" evidence="6">
    <location>
        <begin position="314"/>
        <end position="346"/>
    </location>
</feature>
<feature type="repeat" description="ANK" evidence="6">
    <location>
        <begin position="381"/>
        <end position="413"/>
    </location>
</feature>
<evidence type="ECO:0000256" key="1">
    <source>
        <dbReference type="ARBA" id="ARBA00022448"/>
    </source>
</evidence>
<keyword evidence="8" id="KW-1185">Reference proteome</keyword>
<dbReference type="PRINTS" id="PR01097">
    <property type="entry name" value="TRNSRECEPTRP"/>
</dbReference>
<feature type="repeat" description="ANK" evidence="6">
    <location>
        <begin position="999"/>
        <end position="1021"/>
    </location>
</feature>
<gene>
    <name evidence="9" type="primary">LOC100376500</name>
</gene>
<evidence type="ECO:0000313" key="9">
    <source>
        <dbReference type="RefSeq" id="XP_006811263.1"/>
    </source>
</evidence>
<feature type="repeat" description="ANK" evidence="6">
    <location>
        <begin position="597"/>
        <end position="638"/>
    </location>
</feature>
<evidence type="ECO:0000256" key="3">
    <source>
        <dbReference type="ARBA" id="ARBA00023043"/>
    </source>
</evidence>
<feature type="repeat" description="ANK" evidence="6">
    <location>
        <begin position="745"/>
        <end position="767"/>
    </location>
</feature>
<feature type="repeat" description="ANK" evidence="6">
    <location>
        <begin position="453"/>
        <end position="485"/>
    </location>
</feature>
<evidence type="ECO:0000256" key="7">
    <source>
        <dbReference type="SAM" id="Phobius"/>
    </source>
</evidence>
<feature type="transmembrane region" description="Helical" evidence="7">
    <location>
        <begin position="1471"/>
        <end position="1494"/>
    </location>
</feature>
<feature type="non-terminal residue" evidence="9">
    <location>
        <position position="1734"/>
    </location>
</feature>
<feature type="repeat" description="ANK" evidence="6">
    <location>
        <begin position="915"/>
        <end position="935"/>
    </location>
</feature>
<evidence type="ECO:0000256" key="2">
    <source>
        <dbReference type="ARBA" id="ARBA00022737"/>
    </source>
</evidence>
<feature type="transmembrane region" description="Helical" evidence="7">
    <location>
        <begin position="1398"/>
        <end position="1419"/>
    </location>
</feature>
<dbReference type="PROSITE" id="PS50088">
    <property type="entry name" value="ANK_REPEAT"/>
    <property type="match status" value="20"/>
</dbReference>
<feature type="transmembrane region" description="Helical" evidence="7">
    <location>
        <begin position="1553"/>
        <end position="1574"/>
    </location>
</feature>
<dbReference type="SUPFAM" id="SSF48403">
    <property type="entry name" value="Ankyrin repeat"/>
    <property type="match status" value="3"/>
</dbReference>
<proteinExistence type="predicted"/>
<keyword evidence="7" id="KW-1133">Transmembrane helix</keyword>
<feature type="transmembrane region" description="Helical" evidence="7">
    <location>
        <begin position="1330"/>
        <end position="1355"/>
    </location>
</feature>
<dbReference type="PROSITE" id="PS50297">
    <property type="entry name" value="ANK_REP_REGION"/>
    <property type="match status" value="18"/>
</dbReference>
<evidence type="ECO:0000256" key="4">
    <source>
        <dbReference type="ARBA" id="ARBA00023065"/>
    </source>
</evidence>
<organism evidence="8 9">
    <name type="scientific">Saccoglossus kowalevskii</name>
    <name type="common">Acorn worm</name>
    <dbReference type="NCBI Taxonomy" id="10224"/>
    <lineage>
        <taxon>Eukaryota</taxon>
        <taxon>Metazoa</taxon>
        <taxon>Hemichordata</taxon>
        <taxon>Enteropneusta</taxon>
        <taxon>Harrimaniidae</taxon>
        <taxon>Saccoglossus</taxon>
    </lineage>
</organism>
<dbReference type="PANTHER" id="PTHR24161">
    <property type="entry name" value="ANK_REP_REGION DOMAIN-CONTAINING PROTEIN-RELATED"/>
    <property type="match status" value="1"/>
</dbReference>
<keyword evidence="7" id="KW-0472">Membrane</keyword>
<keyword evidence="3 6" id="KW-0040">ANK repeat</keyword>
<dbReference type="GeneID" id="100376500"/>
<feature type="repeat" description="ANK" evidence="6">
    <location>
        <begin position="712"/>
        <end position="744"/>
    </location>
</feature>
<dbReference type="Pfam" id="PF12796">
    <property type="entry name" value="Ank_2"/>
    <property type="match status" value="8"/>
</dbReference>
<feature type="repeat" description="ANK" evidence="6">
    <location>
        <begin position="1068"/>
        <end position="1100"/>
    </location>
</feature>
<feature type="repeat" description="ANK" evidence="6">
    <location>
        <begin position="812"/>
        <end position="844"/>
    </location>
</feature>
<keyword evidence="5" id="KW-0407">Ion channel</keyword>
<feature type="repeat" description="ANK" evidence="6">
    <location>
        <begin position="487"/>
        <end position="520"/>
    </location>
</feature>
<name>A0ABM0LU22_SACKO</name>
<evidence type="ECO:0000313" key="8">
    <source>
        <dbReference type="Proteomes" id="UP000694865"/>
    </source>
</evidence>
<keyword evidence="7" id="KW-0812">Transmembrane</keyword>
<dbReference type="Proteomes" id="UP000694865">
    <property type="component" value="Unplaced"/>
</dbReference>
<dbReference type="InterPro" id="IPR036770">
    <property type="entry name" value="Ankyrin_rpt-contain_sf"/>
</dbReference>
<feature type="transmembrane region" description="Helical" evidence="7">
    <location>
        <begin position="1431"/>
        <end position="1450"/>
    </location>
</feature>
<feature type="repeat" description="ANK" evidence="6">
    <location>
        <begin position="679"/>
        <end position="711"/>
    </location>
</feature>
<keyword evidence="4" id="KW-0406">Ion transport</keyword>
<dbReference type="SMART" id="SM00248">
    <property type="entry name" value="ANK"/>
    <property type="match status" value="27"/>
</dbReference>
<dbReference type="PRINTS" id="PR01415">
    <property type="entry name" value="ANKYRIN"/>
</dbReference>
<reference evidence="9" key="1">
    <citation type="submission" date="2025-08" db="UniProtKB">
        <authorList>
            <consortium name="RefSeq"/>
        </authorList>
    </citation>
    <scope>IDENTIFICATION</scope>
    <source>
        <tissue evidence="9">Testes</tissue>
    </source>
</reference>
<accession>A0ABM0LU22</accession>
<dbReference type="Pfam" id="PF00023">
    <property type="entry name" value="Ank"/>
    <property type="match status" value="1"/>
</dbReference>
<dbReference type="RefSeq" id="XP_006811263.1">
    <property type="nucleotide sequence ID" value="XM_006811200.1"/>
</dbReference>
<feature type="repeat" description="ANK" evidence="6">
    <location>
        <begin position="779"/>
        <end position="811"/>
    </location>
</feature>
<keyword evidence="2" id="KW-0677">Repeat</keyword>
<dbReference type="Gene3D" id="1.25.40.20">
    <property type="entry name" value="Ankyrin repeat-containing domain"/>
    <property type="match status" value="7"/>
</dbReference>
<feature type="repeat" description="ANK" evidence="6">
    <location>
        <begin position="1034"/>
        <end position="1060"/>
    </location>
</feature>
<dbReference type="InterPro" id="IPR002153">
    <property type="entry name" value="TRPC_channel"/>
</dbReference>
<feature type="transmembrane region" description="Helical" evidence="7">
    <location>
        <begin position="1298"/>
        <end position="1318"/>
    </location>
</feature>
<sequence length="1734" mass="194020">MYMVPVMMYMVPVMMYMVPVMMYMVPVMMYMVPVMMYMVPVMMYMVPVMMYMVPVMMYMVPVMMYMVPVMMYMVPVMMYMVPVMMYMVPVMMYMVPVMMYMVPVMMYMVPVMMYMVPVMMYMVPVMMYMVPVMMYMVPVMMYMVPVMMYMVPVMMYMVPVMMYMVPVMMYMVPVMMYMVPVMMYMVPVMMYMVPVMMYMVPVMMYMPKEQLPLHMAAGRPSGALTIVQQLLKVSGKDSRLTKDKESCIALMLACEQGNVTVGKELLNLHKEDQVKVQRADNGDIPLHISCRKKDLEFIKLLCENSSPVDMQNDEGHTAMHLAAWHGDEATLKYFYQLKANPNIYDKLDRSPLHIAAERGHTSVVEILVDKFKASVLARTKDGSTLMHIASQCGHPETAMMFLKKGVPLHMPNKAGAVCLHAASKRGHNAVVKSLLQKGAFVDAKTKVCIFFSDNYTALHISVQYCKPFVVQTLLGYGAQVQLKGGKAGETPLHIAARVKEGEKVAEMLLKSGADVNAAQENGETAMHIAARHGQLKMMQALLEEFGDTLCQSKTGENPLHISVRHCHWEIINELTTYLYREKSRVESVLAINMQTVEGETPLHYAAEITKDMIHYENEDVDTVKILLENDADINITTKLTQETPLHYCARAGNADIMLQMVKHLGPARVQLAVNRQSKNGWSPLLVASEQGHIDIVKILLQHNARVDVFDEHGKAALHLAAENGHVEVADILLWHKAFVNAKSKLGVTPLHLGAQNGYNKLIKLLIETHNATIDALSLAKQTPLHMAAQNGQLEVCETLLKMKADSNATDIHGQTPLHLAAENDHAEIVKLFLKHKPELVNMANVDGSTCAHIAASKGSVAVIKELLRFNRIGVTTAKNKTNDSTALHLSAEGGHKEVVRVLIDAGASPTEENADGMTAIHLAAKKGHVGVLEALKGTVSWKAPSVKTGMTALHVSAHYGQIEFVREMLPKVPATVKSEPPSVPIEPSGGKDLGTAHEYGFTPLHLAAQSGHEGLVRLLLNSPGVMPDVATARQGTIPIHLAAQSGHIAVVGLLLSKSTNQLHIKDKRGRTGLHLAAANGHYDMVALLIGQGADINTFDKNGWTSLHFAAKAGYLNVVKLLVESGASPKFETKDGKVPICYAAAAGHHDVLSYLMKKDHNTQHLMEDKRFVFDLMVNGKHNRNKSIEEFILVSPAPVDTAVKLSKNFRLQSTKEKERAKDLIEAGIFCELMAVDLLAIAASSNSAGHILRSIDHRGTQFLDVLIENEQKEVVANPSVQRYLSDVWSGQLKIWPNWKTILLFFVMLLCPPVWIAFSLPLKHRYTKIPIIKFMCYLVSHGYLIALLIVTCVIPTFINEVEVNPSLMPRWYEWLLLAWFSGLLVSEITNPADRQGLGWLHVVNLAIAAIACFCHLLGFAFYGTQRNEIIYARNLFFSTCLLLCFVQFLEFLSFHHLFGPWAIIIRDLMRDLLRFMVILSIFISGFTLQLAAIYQPVYPVSNDTSVEGDGDGSGGAKVQTPLETLVLLFFSLFGLVEPDNLPPVHRNPYITLTLVKMVFGTYLIVTLIVLINLLIAMMSDTYQRIQAQSDTEWKFGRAQLIRNMNRTSATPAPLNLFTKLVTYCKVAFKHKGKICSNQAREFINEEEELDAVSDSRSVDLLAHSTAQWLRSVVRRNTQVAPEGGFLRAGNTHGPQRIEEVVEWESVVQRYQAVHLTSDDDFEADKEKTRFEDLDNPTT</sequence>
<dbReference type="InterPro" id="IPR002110">
    <property type="entry name" value="Ankyrin_rpt"/>
</dbReference>
<protein>
    <submittedName>
        <fullName evidence="9">Uncharacterized protein LOC100376500</fullName>
    </submittedName>
</protein>
<feature type="repeat" description="ANK" evidence="6">
    <location>
        <begin position="281"/>
        <end position="313"/>
    </location>
</feature>
<dbReference type="Pfam" id="PF13606">
    <property type="entry name" value="Ank_3"/>
    <property type="match status" value="1"/>
</dbReference>
<dbReference type="PANTHER" id="PTHR24161:SF85">
    <property type="entry name" value="PALMITOYLTRANSFERASE HIP14"/>
    <property type="match status" value="1"/>
</dbReference>
<evidence type="ECO:0000256" key="5">
    <source>
        <dbReference type="ARBA" id="ARBA00023303"/>
    </source>
</evidence>
<keyword evidence="1" id="KW-0813">Transport</keyword>
<evidence type="ECO:0000256" key="6">
    <source>
        <dbReference type="PROSITE-ProRule" id="PRU00023"/>
    </source>
</evidence>
<feature type="repeat" description="ANK" evidence="6">
    <location>
        <begin position="414"/>
        <end position="446"/>
    </location>
</feature>
<feature type="repeat" description="ANK" evidence="6">
    <location>
        <begin position="521"/>
        <end position="553"/>
    </location>
</feature>